<proteinExistence type="predicted"/>
<feature type="region of interest" description="Disordered" evidence="1">
    <location>
        <begin position="1"/>
        <end position="37"/>
    </location>
</feature>
<dbReference type="EMBL" id="QGNW01001302">
    <property type="protein sequence ID" value="RVW46554.1"/>
    <property type="molecule type" value="Genomic_DNA"/>
</dbReference>
<feature type="compositionally biased region" description="Basic and acidic residues" evidence="1">
    <location>
        <begin position="1"/>
        <end position="14"/>
    </location>
</feature>
<dbReference type="Proteomes" id="UP000288805">
    <property type="component" value="Unassembled WGS sequence"/>
</dbReference>
<dbReference type="AlphaFoldDB" id="A0A438EFR4"/>
<sequence length="37" mass="4342">MLSEDLERKYEDRTGFPSPERIETRKRRKVAAGFGKS</sequence>
<evidence type="ECO:0000313" key="2">
    <source>
        <dbReference type="EMBL" id="RVW46554.1"/>
    </source>
</evidence>
<protein>
    <submittedName>
        <fullName evidence="2">Uncharacterized protein</fullName>
    </submittedName>
</protein>
<dbReference type="EMBL" id="QGNW01000040">
    <property type="protein sequence ID" value="RVX08723.1"/>
    <property type="molecule type" value="Genomic_DNA"/>
</dbReference>
<accession>A0A438EFR4</accession>
<name>A0A438EFR4_VITVI</name>
<reference evidence="2 4" key="1">
    <citation type="journal article" date="2018" name="PLoS Genet.">
        <title>Population sequencing reveals clonal diversity and ancestral inbreeding in the grapevine cultivar Chardonnay.</title>
        <authorList>
            <person name="Roach M.J."/>
            <person name="Johnson D.L."/>
            <person name="Bohlmann J."/>
            <person name="van Vuuren H.J."/>
            <person name="Jones S.J."/>
            <person name="Pretorius I.S."/>
            <person name="Schmidt S.A."/>
            <person name="Borneman A.R."/>
        </authorList>
    </citation>
    <scope>NUCLEOTIDE SEQUENCE [LARGE SCALE GENOMIC DNA]</scope>
    <source>
        <strain evidence="4">cv. Chardonnay</strain>
        <strain evidence="2">I10V1</strain>
        <tissue evidence="2">Leaf</tissue>
    </source>
</reference>
<comment type="caution">
    <text evidence="2">The sequence shown here is derived from an EMBL/GenBank/DDBJ whole genome shotgun (WGS) entry which is preliminary data.</text>
</comment>
<evidence type="ECO:0000313" key="4">
    <source>
        <dbReference type="Proteomes" id="UP000288805"/>
    </source>
</evidence>
<organism evidence="2 4">
    <name type="scientific">Vitis vinifera</name>
    <name type="common">Grape</name>
    <dbReference type="NCBI Taxonomy" id="29760"/>
    <lineage>
        <taxon>Eukaryota</taxon>
        <taxon>Viridiplantae</taxon>
        <taxon>Streptophyta</taxon>
        <taxon>Embryophyta</taxon>
        <taxon>Tracheophyta</taxon>
        <taxon>Spermatophyta</taxon>
        <taxon>Magnoliopsida</taxon>
        <taxon>eudicotyledons</taxon>
        <taxon>Gunneridae</taxon>
        <taxon>Pentapetalae</taxon>
        <taxon>rosids</taxon>
        <taxon>Vitales</taxon>
        <taxon>Vitaceae</taxon>
        <taxon>Viteae</taxon>
        <taxon>Vitis</taxon>
    </lineage>
</organism>
<evidence type="ECO:0000313" key="3">
    <source>
        <dbReference type="EMBL" id="RVX08723.1"/>
    </source>
</evidence>
<evidence type="ECO:0000256" key="1">
    <source>
        <dbReference type="SAM" id="MobiDB-lite"/>
    </source>
</evidence>
<gene>
    <name evidence="3" type="ORF">CK203_011000</name>
    <name evidence="2" type="ORF">CK203_067312</name>
</gene>